<evidence type="ECO:0000313" key="2">
    <source>
        <dbReference type="Proteomes" id="UP000320679"/>
    </source>
</evidence>
<gene>
    <name evidence="1" type="ORF">E3J59_05175</name>
</gene>
<accession>A0A523UP54</accession>
<organism evidence="1 2">
    <name type="scientific">Aerophobetes bacterium</name>
    <dbReference type="NCBI Taxonomy" id="2030807"/>
    <lineage>
        <taxon>Bacteria</taxon>
        <taxon>Candidatus Aerophobota</taxon>
    </lineage>
</organism>
<reference evidence="1 2" key="1">
    <citation type="submission" date="2019-03" db="EMBL/GenBank/DDBJ databases">
        <title>Metabolic potential of uncultured bacteria and archaea associated with petroleum seepage in deep-sea sediments.</title>
        <authorList>
            <person name="Dong X."/>
            <person name="Hubert C."/>
        </authorList>
    </citation>
    <scope>NUCLEOTIDE SEQUENCE [LARGE SCALE GENOMIC DNA]</scope>
    <source>
        <strain evidence="1">E29_bin78</strain>
    </source>
</reference>
<comment type="caution">
    <text evidence="1">The sequence shown here is derived from an EMBL/GenBank/DDBJ whole genome shotgun (WGS) entry which is preliminary data.</text>
</comment>
<dbReference type="Gene3D" id="3.40.1390.20">
    <property type="entry name" value="HprK N-terminal domain-like"/>
    <property type="match status" value="1"/>
</dbReference>
<dbReference type="AlphaFoldDB" id="A0A523UP54"/>
<dbReference type="EMBL" id="SOJK01000223">
    <property type="protein sequence ID" value="TET44333.1"/>
    <property type="molecule type" value="Genomic_DNA"/>
</dbReference>
<protein>
    <recommendedName>
        <fullName evidence="3">DRTGG domain-containing protein</fullName>
    </recommendedName>
</protein>
<name>A0A523UP54_UNCAE</name>
<sequence>MNLAKIKEILKADLIVGSSLEREIKMICACDLMSDVLSCVQTRFSSLLLTNLIHPQTVRTAEIAEIPAICFMRGKEPQDLTMDLAKKNDIVLLSTSFSLYEASGRLYKEGLPGCSQYREAK</sequence>
<dbReference type="InterPro" id="IPR028979">
    <property type="entry name" value="Ser_kin/Pase_Hpr-like_N_sf"/>
</dbReference>
<dbReference type="SUPFAM" id="SSF75138">
    <property type="entry name" value="HprK N-terminal domain-like"/>
    <property type="match status" value="1"/>
</dbReference>
<dbReference type="Proteomes" id="UP000320679">
    <property type="component" value="Unassembled WGS sequence"/>
</dbReference>
<evidence type="ECO:0008006" key="3">
    <source>
        <dbReference type="Google" id="ProtNLM"/>
    </source>
</evidence>
<proteinExistence type="predicted"/>
<evidence type="ECO:0000313" key="1">
    <source>
        <dbReference type="EMBL" id="TET44333.1"/>
    </source>
</evidence>